<accession>A0ABV0AA90</accession>
<sequence>MMKKIILILIGFGMLLSCDSQLDINRDPDTLTPDDLDFPVQLPASITGIAGVQGAPWALIGGIWSQFWAQSPGSSQYRVVDNYTLGTTDGISTTGWRNAYDALLDVKNIKTKALAAENWNYYLIATVLESYTYQMLVDWYGDVPYTEATDASIFNPVFDDGQDVYDGLITALDDALGRNLAASIGKAPTNDDLIFGGNMTNWVKFANTLKLKIYLRQTEARPSVAQAGITSMLNANTQFLNVSAALKGFTDAPNISNPLYESDRRQLNTKNNLRASATMHNFLSSNSDQRLVAFYGVGNPVVQGDYNNSAGPATFSIADISPLAPVYFISLSESYFMQAEAMLRYNSGTGAKALYDAGVTAAFAQQPDFFDDALATEEAQTWTKAVYFNAAPYIASGGVYEYPASGFDNQLEAIIVQKWVASYPGNGTDAFFEWQRTGYPDFFTVSVNGVLGTGFPQRLLYPNNETSRNQNAPSVVPITTPIWWNQ</sequence>
<dbReference type="InterPro" id="IPR011990">
    <property type="entry name" value="TPR-like_helical_dom_sf"/>
</dbReference>
<dbReference type="SUPFAM" id="SSF48452">
    <property type="entry name" value="TPR-like"/>
    <property type="match status" value="1"/>
</dbReference>
<protein>
    <submittedName>
        <fullName evidence="1">SusD/RagB family nutrient-binding outer membrane lipoprotein</fullName>
    </submittedName>
</protein>
<dbReference type="Gene3D" id="1.25.40.390">
    <property type="match status" value="1"/>
</dbReference>
<keyword evidence="1" id="KW-0449">Lipoprotein</keyword>
<keyword evidence="2" id="KW-1185">Reference proteome</keyword>
<dbReference type="PROSITE" id="PS51257">
    <property type="entry name" value="PROKAR_LIPOPROTEIN"/>
    <property type="match status" value="1"/>
</dbReference>
<dbReference type="Pfam" id="PF12771">
    <property type="entry name" value="SusD-like_2"/>
    <property type="match status" value="1"/>
</dbReference>
<organism evidence="1 2">
    <name type="scientific">Mariniflexile soesokkakense</name>
    <dbReference type="NCBI Taxonomy" id="1343160"/>
    <lineage>
        <taxon>Bacteria</taxon>
        <taxon>Pseudomonadati</taxon>
        <taxon>Bacteroidota</taxon>
        <taxon>Flavobacteriia</taxon>
        <taxon>Flavobacteriales</taxon>
        <taxon>Flavobacteriaceae</taxon>
        <taxon>Mariniflexile</taxon>
    </lineage>
</organism>
<reference evidence="1 2" key="1">
    <citation type="submission" date="2024-01" db="EMBL/GenBank/DDBJ databases">
        <title>Mariniflexile litorale sp. nov., isolated from the shallow sediments of the Sea of Japan.</title>
        <authorList>
            <person name="Romanenko L."/>
            <person name="Bystritskaya E."/>
            <person name="Isaeva M."/>
        </authorList>
    </citation>
    <scope>NUCLEOTIDE SEQUENCE [LARGE SCALE GENOMIC DNA]</scope>
    <source>
        <strain evidence="1 2">KCTC 32427</strain>
    </source>
</reference>
<dbReference type="InterPro" id="IPR041662">
    <property type="entry name" value="SusD-like_2"/>
</dbReference>
<evidence type="ECO:0000313" key="1">
    <source>
        <dbReference type="EMBL" id="MEN3322810.1"/>
    </source>
</evidence>
<proteinExistence type="predicted"/>
<comment type="caution">
    <text evidence="1">The sequence shown here is derived from an EMBL/GenBank/DDBJ whole genome shotgun (WGS) entry which is preliminary data.</text>
</comment>
<dbReference type="RefSeq" id="WP_346240349.1">
    <property type="nucleotide sequence ID" value="NZ_JAZHYP010000001.1"/>
</dbReference>
<dbReference type="EMBL" id="JAZHYP010000001">
    <property type="protein sequence ID" value="MEN3322810.1"/>
    <property type="molecule type" value="Genomic_DNA"/>
</dbReference>
<evidence type="ECO:0000313" key="2">
    <source>
        <dbReference type="Proteomes" id="UP001416393"/>
    </source>
</evidence>
<dbReference type="Proteomes" id="UP001416393">
    <property type="component" value="Unassembled WGS sequence"/>
</dbReference>
<gene>
    <name evidence="1" type="ORF">VP395_03660</name>
</gene>
<name>A0ABV0AA90_9FLAO</name>